<evidence type="ECO:0000313" key="2">
    <source>
        <dbReference type="Proteomes" id="UP000031623"/>
    </source>
</evidence>
<dbReference type="EMBL" id="AP014633">
    <property type="protein sequence ID" value="BAP58165.1"/>
    <property type="molecule type" value="Genomic_DNA"/>
</dbReference>
<dbReference type="AlphaFoldDB" id="A0A090AR04"/>
<dbReference type="Proteomes" id="UP000031623">
    <property type="component" value="Chromosome"/>
</dbReference>
<proteinExistence type="predicted"/>
<keyword evidence="2" id="KW-1185">Reference proteome</keyword>
<organism evidence="1 2">
    <name type="scientific">Thioploca ingrica</name>
    <dbReference type="NCBI Taxonomy" id="40754"/>
    <lineage>
        <taxon>Bacteria</taxon>
        <taxon>Pseudomonadati</taxon>
        <taxon>Pseudomonadota</taxon>
        <taxon>Gammaproteobacteria</taxon>
        <taxon>Thiotrichales</taxon>
        <taxon>Thiotrichaceae</taxon>
        <taxon>Thioploca</taxon>
    </lineage>
</organism>
<name>A0A090AR04_9GAMM</name>
<protein>
    <submittedName>
        <fullName evidence="1">Uncharacterized protein</fullName>
    </submittedName>
</protein>
<dbReference type="HOGENOM" id="CLU_1937171_0_0_6"/>
<evidence type="ECO:0000313" key="1">
    <source>
        <dbReference type="EMBL" id="BAP58165.1"/>
    </source>
</evidence>
<gene>
    <name evidence="1" type="ORF">THII_3868</name>
</gene>
<accession>A0A090AR04</accession>
<reference evidence="1 2" key="1">
    <citation type="journal article" date="2014" name="ISME J.">
        <title>Ecophysiology of Thioploca ingrica as revealed by the complete genome sequence supplemented with proteomic evidence.</title>
        <authorList>
            <person name="Kojima H."/>
            <person name="Ogura Y."/>
            <person name="Yamamoto N."/>
            <person name="Togashi T."/>
            <person name="Mori H."/>
            <person name="Watanabe T."/>
            <person name="Nemoto F."/>
            <person name="Kurokawa K."/>
            <person name="Hayashi T."/>
            <person name="Fukui M."/>
        </authorList>
    </citation>
    <scope>NUCLEOTIDE SEQUENCE [LARGE SCALE GENOMIC DNA]</scope>
</reference>
<sequence>MQNMFITAFIAAIMGSSALVIFYSDRDETLFTTTVPSVESVQRLSESNIHQRVTGLQPAVKALTELKSHYSYPVHPNRINKEDTYSLTDDDPLPNNESWEDSYVCLHFPDGHCPQNISIVSYGDFQTQNP</sequence>
<dbReference type="KEGG" id="tig:THII_3868"/>